<dbReference type="InterPro" id="IPR021772">
    <property type="entry name" value="WDR48/Bun107"/>
</dbReference>
<evidence type="ECO:0000313" key="6">
    <source>
        <dbReference type="Proteomes" id="UP001273209"/>
    </source>
</evidence>
<name>A0AAE1I5L4_9HYPO</name>
<dbReference type="CDD" id="cd17041">
    <property type="entry name" value="Ubl_WDR48"/>
    <property type="match status" value="1"/>
</dbReference>
<evidence type="ECO:0000256" key="2">
    <source>
        <dbReference type="ARBA" id="ARBA00022737"/>
    </source>
</evidence>
<evidence type="ECO:0000313" key="5">
    <source>
        <dbReference type="EMBL" id="KAK4061611.1"/>
    </source>
</evidence>
<accession>A0AAE1I5L4</accession>
<dbReference type="EMBL" id="JAWRVG010000068">
    <property type="protein sequence ID" value="KAK4061611.1"/>
    <property type="molecule type" value="Genomic_DNA"/>
</dbReference>
<feature type="repeat" description="WD" evidence="3">
    <location>
        <begin position="162"/>
        <end position="206"/>
    </location>
</feature>
<dbReference type="InterPro" id="IPR051246">
    <property type="entry name" value="WDR48"/>
</dbReference>
<dbReference type="GO" id="GO:0000724">
    <property type="term" value="P:double-strand break repair via homologous recombination"/>
    <property type="evidence" value="ECO:0007669"/>
    <property type="project" value="TreeGrafter"/>
</dbReference>
<sequence>MLLVNEPTPHATDGPDQTNCSSRPNAREMDHAQQRLLENAKSSAGGHRLGVNGLAVDADNAILTASLTHTPSLSSYSGGRDGMICAWDLNLDLRHRTDIIDDASAKPKSTTTFRAQTQAHMHWINDLALAQHNSALVSASSDLTVKVWRPHSQEDGARAQKIGEHDDYIKCVATPPSDMNANWVASAGLDRKICLWDLNGGGKTLEVNVKGEETTEKGSVYALAVGRNLIASGGPEKTVKLYDPRTGSKVSNLVGHIDNIRAILIDDVGDTILSASADKTIKMWSVKGGRCMYTFTMHDESIWSLYSDDPRLGIFYSSDRSGLVAKTDVRGSLEDIDDGLSLAVAQEHFGVSKVVAAGGHIWTATNRSSINRWEDVDTSANLPLPEEYRRQRAMSAASNKTRQSTATTQPQTNGSAKKEKEIPAESILRISNTATFPSRTPLDPEPTPGNDGLSRKGSEVAVEQPEPEIKPIHTLPKEGLDFGYGWRCVAVGLNQGMPLSNPFIAVELRGGRPMLTAMQCKPIQSFGKQHLEDVERQVNTREAVAPWCSVDLSSGNLTVVLEPFNCFDAEVYADELELDEPIEFRDDQRVSLGKWILRYLFANLIDEEIRRDESHRSKLNEGVEKRQAVGRAEAPSSIVIPGPGIGAISDQLLTPRASAPHLQVVTPGLAIGLASPGVQMTLQGVPEEAVASPLEKEVSRPSAENDYFTAGIAPAGGAAAAPAAAETSEPKTSTDNSNEKPKEKEKATDSKSPFSRKFRMSFSSKRIGRSASQATQEKPVVVDDKADESESSSNHEKEVDDSFFGVIQKIRNEYDKQIAESPDKFVETRVTPSLPSDTPVLKLPLGTKVIIQEETSGGSANLYQGTVENLGRDADIIEQKAPMWLGDVLLQNQIPLKDPVKISFVLQPMGNLPPIATDGNSRLNANRMLRVKKILGYVSERIEPEQEEDPNALKPEEYLELYCNDQLLHPTMNLATLRTHVWKGGSDIMLYYKANGRKEILPLPTISSAQSAEASVPPVPPLPAGEAATETTNGV</sequence>
<feature type="region of interest" description="Disordered" evidence="4">
    <location>
        <begin position="1012"/>
        <end position="1035"/>
    </location>
</feature>
<dbReference type="InterPro" id="IPR019775">
    <property type="entry name" value="WD40_repeat_CS"/>
</dbReference>
<gene>
    <name evidence="5" type="ORF">Triagg1_10240</name>
</gene>
<dbReference type="Pfam" id="PF11816">
    <property type="entry name" value="DUF3337"/>
    <property type="match status" value="1"/>
</dbReference>
<keyword evidence="6" id="KW-1185">Reference proteome</keyword>
<evidence type="ECO:0008006" key="7">
    <source>
        <dbReference type="Google" id="ProtNLM"/>
    </source>
</evidence>
<dbReference type="PROSITE" id="PS00678">
    <property type="entry name" value="WD_REPEATS_1"/>
    <property type="match status" value="1"/>
</dbReference>
<feature type="region of interest" description="Disordered" evidence="4">
    <location>
        <begin position="391"/>
        <end position="474"/>
    </location>
</feature>
<dbReference type="Proteomes" id="UP001273209">
    <property type="component" value="Unassembled WGS sequence"/>
</dbReference>
<feature type="repeat" description="WD" evidence="3">
    <location>
        <begin position="253"/>
        <end position="294"/>
    </location>
</feature>
<keyword evidence="1 3" id="KW-0853">WD repeat</keyword>
<dbReference type="Gene3D" id="2.130.10.10">
    <property type="entry name" value="YVTN repeat-like/Quinoprotein amine dehydrogenase"/>
    <property type="match status" value="2"/>
</dbReference>
<dbReference type="RefSeq" id="XP_062750807.1">
    <property type="nucleotide sequence ID" value="XM_062894290.1"/>
</dbReference>
<keyword evidence="2" id="KW-0677">Repeat</keyword>
<reference evidence="5" key="1">
    <citation type="submission" date="2023-11" db="EMBL/GenBank/DDBJ databases">
        <title>The genome sequences of three competitors of mushroom-forming fungi.</title>
        <authorList>
            <person name="Beijen E."/>
            <person name="Ohm R.A."/>
        </authorList>
    </citation>
    <scope>NUCLEOTIDE SEQUENCE</scope>
    <source>
        <strain evidence="5">CBS 100526</strain>
    </source>
</reference>
<organism evidence="5 6">
    <name type="scientific">Trichoderma aggressivum f. europaeum</name>
    <dbReference type="NCBI Taxonomy" id="173218"/>
    <lineage>
        <taxon>Eukaryota</taxon>
        <taxon>Fungi</taxon>
        <taxon>Dikarya</taxon>
        <taxon>Ascomycota</taxon>
        <taxon>Pezizomycotina</taxon>
        <taxon>Sordariomycetes</taxon>
        <taxon>Hypocreomycetidae</taxon>
        <taxon>Hypocreales</taxon>
        <taxon>Hypocreaceae</taxon>
        <taxon>Trichoderma</taxon>
    </lineage>
</organism>
<evidence type="ECO:0000256" key="1">
    <source>
        <dbReference type="ARBA" id="ARBA00022574"/>
    </source>
</evidence>
<dbReference type="SMART" id="SM00320">
    <property type="entry name" value="WD40"/>
    <property type="match status" value="6"/>
</dbReference>
<dbReference type="InterPro" id="IPR036322">
    <property type="entry name" value="WD40_repeat_dom_sf"/>
</dbReference>
<dbReference type="InterPro" id="IPR015943">
    <property type="entry name" value="WD40/YVTN_repeat-like_dom_sf"/>
</dbReference>
<dbReference type="GeneID" id="87914195"/>
<dbReference type="PANTHER" id="PTHR19862">
    <property type="entry name" value="WD REPEAT-CONTAINING PROTEIN 48"/>
    <property type="match status" value="1"/>
</dbReference>
<dbReference type="GO" id="GO:0043130">
    <property type="term" value="F:ubiquitin binding"/>
    <property type="evidence" value="ECO:0007669"/>
    <property type="project" value="TreeGrafter"/>
</dbReference>
<dbReference type="SUPFAM" id="SSF50978">
    <property type="entry name" value="WD40 repeat-like"/>
    <property type="match status" value="1"/>
</dbReference>
<feature type="region of interest" description="Disordered" evidence="4">
    <location>
        <begin position="1"/>
        <end position="24"/>
    </location>
</feature>
<evidence type="ECO:0000256" key="3">
    <source>
        <dbReference type="PROSITE-ProRule" id="PRU00221"/>
    </source>
</evidence>
<dbReference type="PROSITE" id="PS50082">
    <property type="entry name" value="WD_REPEATS_2"/>
    <property type="match status" value="3"/>
</dbReference>
<feature type="compositionally biased region" description="Basic and acidic residues" evidence="4">
    <location>
        <begin position="737"/>
        <end position="749"/>
    </location>
</feature>
<feature type="compositionally biased region" description="Polar residues" evidence="4">
    <location>
        <begin position="396"/>
        <end position="415"/>
    </location>
</feature>
<proteinExistence type="predicted"/>
<feature type="compositionally biased region" description="Polar residues" evidence="4">
    <location>
        <begin position="429"/>
        <end position="438"/>
    </location>
</feature>
<dbReference type="PROSITE" id="PS50294">
    <property type="entry name" value="WD_REPEATS_REGION"/>
    <property type="match status" value="2"/>
</dbReference>
<feature type="repeat" description="WD" evidence="3">
    <location>
        <begin position="117"/>
        <end position="148"/>
    </location>
</feature>
<protein>
    <recommendedName>
        <fullName evidence="7">WD repeat protein</fullName>
    </recommendedName>
</protein>
<dbReference type="Pfam" id="PF00400">
    <property type="entry name" value="WD40"/>
    <property type="match status" value="3"/>
</dbReference>
<evidence type="ECO:0000256" key="4">
    <source>
        <dbReference type="SAM" id="MobiDB-lite"/>
    </source>
</evidence>
<dbReference type="InterPro" id="IPR001680">
    <property type="entry name" value="WD40_rpt"/>
</dbReference>
<dbReference type="PANTHER" id="PTHR19862:SF14">
    <property type="entry name" value="WD REPEAT-CONTAINING PROTEIN 48"/>
    <property type="match status" value="1"/>
</dbReference>
<dbReference type="AlphaFoldDB" id="A0AAE1I5L4"/>
<feature type="region of interest" description="Disordered" evidence="4">
    <location>
        <begin position="718"/>
        <end position="800"/>
    </location>
</feature>
<dbReference type="CDD" id="cd00200">
    <property type="entry name" value="WD40"/>
    <property type="match status" value="1"/>
</dbReference>
<feature type="compositionally biased region" description="Polar residues" evidence="4">
    <location>
        <begin position="15"/>
        <end position="24"/>
    </location>
</feature>
<comment type="caution">
    <text evidence="5">The sequence shown here is derived from an EMBL/GenBank/DDBJ whole genome shotgun (WGS) entry which is preliminary data.</text>
</comment>